<dbReference type="CDD" id="cd02869">
    <property type="entry name" value="PseudoU_synth_RluA_like"/>
    <property type="match status" value="1"/>
</dbReference>
<dbReference type="InterPro" id="IPR006224">
    <property type="entry name" value="PsdUridine_synth_RluA-like_CS"/>
</dbReference>
<feature type="domain" description="Pseudouridine synthase RsuA/RluA-like" evidence="2">
    <location>
        <begin position="105"/>
        <end position="291"/>
    </location>
</feature>
<evidence type="ECO:0000313" key="3">
    <source>
        <dbReference type="EMBL" id="CAK9202989.1"/>
    </source>
</evidence>
<name>A0ABP0TUS3_9BRYO</name>
<evidence type="ECO:0000256" key="1">
    <source>
        <dbReference type="ARBA" id="ARBA00000073"/>
    </source>
</evidence>
<dbReference type="PANTHER" id="PTHR21600">
    <property type="entry name" value="MITOCHONDRIAL RNA PSEUDOURIDINE SYNTHASE"/>
    <property type="match status" value="1"/>
</dbReference>
<evidence type="ECO:0000313" key="4">
    <source>
        <dbReference type="Proteomes" id="UP001497512"/>
    </source>
</evidence>
<dbReference type="EMBL" id="OZ019906">
    <property type="protein sequence ID" value="CAK9202989.1"/>
    <property type="molecule type" value="Genomic_DNA"/>
</dbReference>
<dbReference type="SUPFAM" id="SSF55120">
    <property type="entry name" value="Pseudouridine synthase"/>
    <property type="match status" value="1"/>
</dbReference>
<proteinExistence type="predicted"/>
<dbReference type="PROSITE" id="PS01129">
    <property type="entry name" value="PSI_RLU"/>
    <property type="match status" value="1"/>
</dbReference>
<dbReference type="PANTHER" id="PTHR21600:SF88">
    <property type="entry name" value="RNA PSEUDOURIDINE SYNTHASE 5"/>
    <property type="match status" value="1"/>
</dbReference>
<dbReference type="InterPro" id="IPR020103">
    <property type="entry name" value="PsdUridine_synth_cat_dom_sf"/>
</dbReference>
<organism evidence="3 4">
    <name type="scientific">Sphagnum troendelagicum</name>
    <dbReference type="NCBI Taxonomy" id="128251"/>
    <lineage>
        <taxon>Eukaryota</taxon>
        <taxon>Viridiplantae</taxon>
        <taxon>Streptophyta</taxon>
        <taxon>Embryophyta</taxon>
        <taxon>Bryophyta</taxon>
        <taxon>Sphagnophytina</taxon>
        <taxon>Sphagnopsida</taxon>
        <taxon>Sphagnales</taxon>
        <taxon>Sphagnaceae</taxon>
        <taxon>Sphagnum</taxon>
    </lineage>
</organism>
<keyword evidence="4" id="KW-1185">Reference proteome</keyword>
<dbReference type="InterPro" id="IPR006145">
    <property type="entry name" value="PsdUridine_synth_RsuA/RluA"/>
</dbReference>
<reference evidence="3" key="1">
    <citation type="submission" date="2024-02" db="EMBL/GenBank/DDBJ databases">
        <authorList>
            <consortium name="ELIXIR-Norway"/>
            <consortium name="Elixir Norway"/>
        </authorList>
    </citation>
    <scope>NUCLEOTIDE SEQUENCE</scope>
</reference>
<dbReference type="InterPro" id="IPR050188">
    <property type="entry name" value="RluA_PseudoU_synthase"/>
</dbReference>
<dbReference type="Gene3D" id="3.30.2350.10">
    <property type="entry name" value="Pseudouridine synthase"/>
    <property type="match status" value="1"/>
</dbReference>
<accession>A0ABP0TUS3</accession>
<dbReference type="Proteomes" id="UP001497512">
    <property type="component" value="Chromosome 14"/>
</dbReference>
<protein>
    <recommendedName>
        <fullName evidence="2">Pseudouridine synthase RsuA/RluA-like domain-containing protein</fullName>
    </recommendedName>
</protein>
<dbReference type="Pfam" id="PF00849">
    <property type="entry name" value="PseudoU_synth_2"/>
    <property type="match status" value="1"/>
</dbReference>
<comment type="catalytic activity">
    <reaction evidence="1">
        <text>a uridine in RNA = a pseudouridine in RNA</text>
        <dbReference type="Rhea" id="RHEA:48348"/>
        <dbReference type="Rhea" id="RHEA-COMP:12068"/>
        <dbReference type="Rhea" id="RHEA-COMP:12069"/>
        <dbReference type="ChEBI" id="CHEBI:65314"/>
        <dbReference type="ChEBI" id="CHEBI:65315"/>
    </reaction>
</comment>
<gene>
    <name evidence="3" type="ORF">CSSPTR1EN2_LOCUS6662</name>
</gene>
<evidence type="ECO:0000259" key="2">
    <source>
        <dbReference type="Pfam" id="PF00849"/>
    </source>
</evidence>
<sequence>MEQAAWFGTPWPEFNHGLIYTDTVKYAPSASPQSLLDFYSLRYKESASKQGWLQRIRNGQIHVDGNVIVTSDSILRNGACLEYVRHPWREPEVPFRLQILFEDDHLVAVNKPSGLQVLPGGLFQQRTVLTQLQWRSDSSDKQATHGIAALHEKDLWKPSPVHRLGRGTSGVLLCAKSPAAKSQIAADLAAGTSASSRSRCEDDSEAERQITKTYRALASGIIPTDEVVVDQPIGKVRYAGVAGGLYMACAGGKPSRSRVTVLQRNLIDNQSLVEVQIFTGRPHQIRIHLAAIGHPLVGDPLYLAGGQPRPLSTTAISRNLEEDLDPADDGGYQRPSFALPGDTGYLLHAWHLSFIHPVTTERMNIVAPPPPQLCAPHE</sequence>